<evidence type="ECO:0000256" key="1">
    <source>
        <dbReference type="SAM" id="MobiDB-lite"/>
    </source>
</evidence>
<evidence type="ECO:0000313" key="4">
    <source>
        <dbReference type="Proteomes" id="UP001201463"/>
    </source>
</evidence>
<accession>A0ABS8XAY1</accession>
<dbReference type="RefSeq" id="WP_233390499.1">
    <property type="nucleotide sequence ID" value="NZ_JAJTWT010000002.1"/>
</dbReference>
<comment type="caution">
    <text evidence="3">The sequence shown here is derived from an EMBL/GenBank/DDBJ whole genome shotgun (WGS) entry which is preliminary data.</text>
</comment>
<feature type="signal peptide" evidence="2">
    <location>
        <begin position="1"/>
        <end position="26"/>
    </location>
</feature>
<evidence type="ECO:0000256" key="2">
    <source>
        <dbReference type="SAM" id="SignalP"/>
    </source>
</evidence>
<gene>
    <name evidence="3" type="ORF">LXT12_06225</name>
</gene>
<organism evidence="3 4">
    <name type="scientific">Pelomonas caseinilytica</name>
    <dbReference type="NCBI Taxonomy" id="2906763"/>
    <lineage>
        <taxon>Bacteria</taxon>
        <taxon>Pseudomonadati</taxon>
        <taxon>Pseudomonadota</taxon>
        <taxon>Betaproteobacteria</taxon>
        <taxon>Burkholderiales</taxon>
        <taxon>Sphaerotilaceae</taxon>
        <taxon>Roseateles</taxon>
    </lineage>
</organism>
<keyword evidence="2" id="KW-0732">Signal</keyword>
<reference evidence="3 4" key="1">
    <citation type="submission" date="2021-12" db="EMBL/GenBank/DDBJ databases">
        <title>Genome seq of p7.</title>
        <authorList>
            <person name="Seo T."/>
        </authorList>
    </citation>
    <scope>NUCLEOTIDE SEQUENCE [LARGE SCALE GENOMIC DNA]</scope>
    <source>
        <strain evidence="3 4">P7</strain>
    </source>
</reference>
<feature type="compositionally biased region" description="Low complexity" evidence="1">
    <location>
        <begin position="32"/>
        <end position="53"/>
    </location>
</feature>
<name>A0ABS8XAY1_9BURK</name>
<proteinExistence type="predicted"/>
<dbReference type="EMBL" id="JAJTWT010000002">
    <property type="protein sequence ID" value="MCE4536843.1"/>
    <property type="molecule type" value="Genomic_DNA"/>
</dbReference>
<feature type="chain" id="PRO_5047528369" evidence="2">
    <location>
        <begin position="27"/>
        <end position="406"/>
    </location>
</feature>
<evidence type="ECO:0000313" key="3">
    <source>
        <dbReference type="EMBL" id="MCE4536843.1"/>
    </source>
</evidence>
<dbReference type="Proteomes" id="UP001201463">
    <property type="component" value="Unassembled WGS sequence"/>
</dbReference>
<keyword evidence="4" id="KW-1185">Reference proteome</keyword>
<sequence length="406" mass="42195">MKRLAPVLGAAAVALAALLGWRFHQAPVEQAPPSSAAAPAATKGAASGASAAAPPRPMQAVSPLPARASAAALPGTVEVCGYGRVAREDLDRREGQPPPAWARALDARYEAERQALLRRLDGGTPRQRVAAAVLREDVSAAATQAASSDDAVAYLIALRACRRNLAYLAGYAAQQAWLRTPAASGVAMPPEMRPPSPVPDSCAALSVERLQALAPGDATPVLMRLSDHLARGEAAGVAQDLYQLSQGGYRPLKTRVLSATVGEVVGADPSPSEAMMLMVAAGQDAVSIGDSGLSGLMAPCSVGAVQDANRRQLCEAVVRQLPSTTAEVMEARILHRLEEGLGLPHSPQAVSRDEANRLLQLMAEQGMAWAAELSCANFSRSGRQVLALARDGELAYLHSLGASAPR</sequence>
<feature type="region of interest" description="Disordered" evidence="1">
    <location>
        <begin position="32"/>
        <end position="61"/>
    </location>
</feature>
<protein>
    <submittedName>
        <fullName evidence="3">Uncharacterized protein</fullName>
    </submittedName>
</protein>